<name>A0ABX0K3Y9_9PROT</name>
<keyword evidence="2" id="KW-0472">Membrane</keyword>
<proteinExistence type="predicted"/>
<evidence type="ECO:0000313" key="3">
    <source>
        <dbReference type="EMBL" id="NHN88164.1"/>
    </source>
</evidence>
<gene>
    <name evidence="3" type="ORF">GOB81_05930</name>
</gene>
<keyword evidence="2" id="KW-0812">Transmembrane</keyword>
<dbReference type="Proteomes" id="UP000631653">
    <property type="component" value="Unassembled WGS sequence"/>
</dbReference>
<evidence type="ECO:0000256" key="1">
    <source>
        <dbReference type="SAM" id="MobiDB-lite"/>
    </source>
</evidence>
<protein>
    <submittedName>
        <fullName evidence="3">Uncharacterized protein</fullName>
    </submittedName>
</protein>
<dbReference type="EMBL" id="WOSY01000004">
    <property type="protein sequence ID" value="NHN88164.1"/>
    <property type="molecule type" value="Genomic_DNA"/>
</dbReference>
<feature type="region of interest" description="Disordered" evidence="1">
    <location>
        <begin position="73"/>
        <end position="92"/>
    </location>
</feature>
<reference evidence="3 4" key="1">
    <citation type="journal article" date="2020" name="Int. J. Syst. Evol. Microbiol.">
        <title>Novel acetic acid bacteria from cider fermentations: Acetobacter conturbans sp. nov. and Acetobacter fallax sp. nov.</title>
        <authorList>
            <person name="Sombolestani A.S."/>
            <person name="Cleenwerck I."/>
            <person name="Cnockaert M."/>
            <person name="Borremans W."/>
            <person name="Wieme A.D."/>
            <person name="De Vuyst L."/>
            <person name="Vandamme P."/>
        </authorList>
    </citation>
    <scope>NUCLEOTIDE SEQUENCE [LARGE SCALE GENOMIC DNA]</scope>
    <source>
        <strain evidence="3 4">LMG 1627</strain>
    </source>
</reference>
<accession>A0ABX0K3Y9</accession>
<organism evidence="3 4">
    <name type="scientific">Acetobacter conturbans</name>
    <dbReference type="NCBI Taxonomy" id="1737472"/>
    <lineage>
        <taxon>Bacteria</taxon>
        <taxon>Pseudomonadati</taxon>
        <taxon>Pseudomonadota</taxon>
        <taxon>Alphaproteobacteria</taxon>
        <taxon>Acetobacterales</taxon>
        <taxon>Acetobacteraceae</taxon>
        <taxon>Acetobacter</taxon>
    </lineage>
</organism>
<evidence type="ECO:0000256" key="2">
    <source>
        <dbReference type="SAM" id="Phobius"/>
    </source>
</evidence>
<feature type="transmembrane region" description="Helical" evidence="2">
    <location>
        <begin position="29"/>
        <end position="52"/>
    </location>
</feature>
<comment type="caution">
    <text evidence="3">The sequence shown here is derived from an EMBL/GenBank/DDBJ whole genome shotgun (WGS) entry which is preliminary data.</text>
</comment>
<sequence length="92" mass="10311">MPHFIPLPENTLPFALACRKKIPGDALNFYFLDGLVIFRGSGIAIFGCFFFWKSLKMQEMTFFSESGVASPENAAIRPPTTTRNAVPLKKRV</sequence>
<keyword evidence="2" id="KW-1133">Transmembrane helix</keyword>
<keyword evidence="4" id="KW-1185">Reference proteome</keyword>
<evidence type="ECO:0000313" key="4">
    <source>
        <dbReference type="Proteomes" id="UP000631653"/>
    </source>
</evidence>